<keyword evidence="6" id="KW-1185">Reference proteome</keyword>
<evidence type="ECO:0000256" key="2">
    <source>
        <dbReference type="SAM" id="SignalP"/>
    </source>
</evidence>
<evidence type="ECO:0000259" key="4">
    <source>
        <dbReference type="Pfam" id="PF25973"/>
    </source>
</evidence>
<dbReference type="InterPro" id="IPR058647">
    <property type="entry name" value="BSH_CzcB-like"/>
</dbReference>
<dbReference type="GO" id="GO:0060003">
    <property type="term" value="P:copper ion export"/>
    <property type="evidence" value="ECO:0007669"/>
    <property type="project" value="TreeGrafter"/>
</dbReference>
<keyword evidence="2" id="KW-0732">Signal</keyword>
<dbReference type="GO" id="GO:0015679">
    <property type="term" value="P:plasma membrane copper ion transport"/>
    <property type="evidence" value="ECO:0007669"/>
    <property type="project" value="TreeGrafter"/>
</dbReference>
<dbReference type="Gene3D" id="1.10.287.470">
    <property type="entry name" value="Helix hairpin bin"/>
    <property type="match status" value="1"/>
</dbReference>
<gene>
    <name evidence="5" type="primary">czcB_1</name>
    <name evidence="5" type="ORF">RHODGE_RHODGE_00820</name>
</gene>
<protein>
    <submittedName>
        <fullName evidence="5">Cobalt-zinc-cadmium resistance protein CzcB</fullName>
    </submittedName>
</protein>
<dbReference type="OrthoDB" id="9806939at2"/>
<evidence type="ECO:0000259" key="3">
    <source>
        <dbReference type="Pfam" id="PF25954"/>
    </source>
</evidence>
<evidence type="ECO:0000313" key="6">
    <source>
        <dbReference type="Proteomes" id="UP000289200"/>
    </source>
</evidence>
<dbReference type="PANTHER" id="PTHR30097:SF4">
    <property type="entry name" value="SLR6042 PROTEIN"/>
    <property type="match status" value="1"/>
</dbReference>
<dbReference type="SUPFAM" id="SSF111369">
    <property type="entry name" value="HlyD-like secretion proteins"/>
    <property type="match status" value="1"/>
</dbReference>
<dbReference type="RefSeq" id="WP_129607881.1">
    <property type="nucleotide sequence ID" value="NZ_UWOC01000055.1"/>
</dbReference>
<feature type="signal peptide" evidence="2">
    <location>
        <begin position="1"/>
        <end position="26"/>
    </location>
</feature>
<proteinExistence type="predicted"/>
<dbReference type="InterPro" id="IPR058792">
    <property type="entry name" value="Beta-barrel_RND_2"/>
</dbReference>
<dbReference type="PANTHER" id="PTHR30097">
    <property type="entry name" value="CATION EFFLUX SYSTEM PROTEIN CUSB"/>
    <property type="match status" value="1"/>
</dbReference>
<comment type="caution">
    <text evidence="5">The sequence shown here is derived from an EMBL/GenBank/DDBJ whole genome shotgun (WGS) entry which is preliminary data.</text>
</comment>
<dbReference type="Proteomes" id="UP000289200">
    <property type="component" value="Unassembled WGS sequence"/>
</dbReference>
<dbReference type="Pfam" id="PF25973">
    <property type="entry name" value="BSH_CzcB"/>
    <property type="match status" value="1"/>
</dbReference>
<reference evidence="6" key="1">
    <citation type="submission" date="2018-10" db="EMBL/GenBank/DDBJ databases">
        <authorList>
            <person name="Peiro R."/>
            <person name="Begona"/>
            <person name="Cbmso G."/>
            <person name="Lopez M."/>
            <person name="Gonzalez S."/>
            <person name="Sacristan E."/>
            <person name="Castillo E."/>
        </authorList>
    </citation>
    <scope>NUCLEOTIDE SEQUENCE [LARGE SCALE GENOMIC DNA]</scope>
</reference>
<dbReference type="AlphaFoldDB" id="A0A447CQX8"/>
<name>A0A447CQX8_9BRAD</name>
<keyword evidence="1" id="KW-0813">Transport</keyword>
<feature type="domain" description="CzcB-like barrel-sandwich hybrid" evidence="4">
    <location>
        <begin position="69"/>
        <end position="218"/>
    </location>
</feature>
<dbReference type="GO" id="GO:0030288">
    <property type="term" value="C:outer membrane-bounded periplasmic space"/>
    <property type="evidence" value="ECO:0007669"/>
    <property type="project" value="TreeGrafter"/>
</dbReference>
<dbReference type="InterPro" id="IPR051909">
    <property type="entry name" value="MFP_Cation_Efflux"/>
</dbReference>
<feature type="domain" description="CusB-like beta-barrel" evidence="3">
    <location>
        <begin position="222"/>
        <end position="293"/>
    </location>
</feature>
<evidence type="ECO:0000256" key="1">
    <source>
        <dbReference type="ARBA" id="ARBA00022448"/>
    </source>
</evidence>
<dbReference type="Gene3D" id="2.40.420.20">
    <property type="match status" value="1"/>
</dbReference>
<feature type="chain" id="PRO_5019212158" evidence="2">
    <location>
        <begin position="27"/>
        <end position="371"/>
    </location>
</feature>
<dbReference type="Pfam" id="PF25954">
    <property type="entry name" value="Beta-barrel_RND_2"/>
    <property type="match status" value="1"/>
</dbReference>
<sequence length="371" mass="39228">MRNALPRAPLGLAAAALLLAAAPAWAGDDINLSQTQIERVGIETSRVEERAASLGLRFPARVVVPPNRTRLINAPLGGRIETMAVRIDEPVRTGQVLAELQSPALAQAQAEFLVASSKEQLLRETFEREQSLAPAGAVPRKQVIATGNEYAQARATTAERRQALRHYGMSDAAIDEIAATRALDSRLVVTAPADAVVIETMAAPGQTVEALASLYRLAQLDQLWMEIQVPAARAAKFKAGAAVTIEDSTVQGRVVSVGATVDQTAQTVTVRAECTTACDTLRPGQVIEARIAPNGGSEAEWRVRAGSVVRRGSDTFVFVQTPTGFVATPVVVHEEMPEFTVVSGGFQGGEKIAVRGLAALKGAWQGLGGVD</sequence>
<dbReference type="GO" id="GO:0046914">
    <property type="term" value="F:transition metal ion binding"/>
    <property type="evidence" value="ECO:0007669"/>
    <property type="project" value="TreeGrafter"/>
</dbReference>
<evidence type="ECO:0000313" key="5">
    <source>
        <dbReference type="EMBL" id="VCU07615.1"/>
    </source>
</evidence>
<dbReference type="Gene3D" id="2.40.50.100">
    <property type="match status" value="1"/>
</dbReference>
<dbReference type="Gene3D" id="2.40.30.170">
    <property type="match status" value="1"/>
</dbReference>
<dbReference type="EMBL" id="UWOC01000055">
    <property type="protein sequence ID" value="VCU07615.1"/>
    <property type="molecule type" value="Genomic_DNA"/>
</dbReference>
<accession>A0A447CQX8</accession>
<organism evidence="5 6">
    <name type="scientific">Rhodoplanes serenus</name>
    <dbReference type="NCBI Taxonomy" id="200615"/>
    <lineage>
        <taxon>Bacteria</taxon>
        <taxon>Pseudomonadati</taxon>
        <taxon>Pseudomonadota</taxon>
        <taxon>Alphaproteobacteria</taxon>
        <taxon>Hyphomicrobiales</taxon>
        <taxon>Nitrobacteraceae</taxon>
        <taxon>Rhodoplanes</taxon>
    </lineage>
</organism>